<feature type="region of interest" description="Disordered" evidence="1">
    <location>
        <begin position="48"/>
        <end position="78"/>
    </location>
</feature>
<keyword evidence="3" id="KW-1185">Reference proteome</keyword>
<protein>
    <submittedName>
        <fullName evidence="2">Uncharacterized protein</fullName>
    </submittedName>
</protein>
<accession>A0ABR2HAF4</accession>
<dbReference type="EMBL" id="JAPFFF010000038">
    <property type="protein sequence ID" value="KAK8842375.1"/>
    <property type="molecule type" value="Genomic_DNA"/>
</dbReference>
<reference evidence="2 3" key="1">
    <citation type="submission" date="2024-04" db="EMBL/GenBank/DDBJ databases">
        <title>Tritrichomonas musculus Genome.</title>
        <authorList>
            <person name="Alves-Ferreira E."/>
            <person name="Grigg M."/>
            <person name="Lorenzi H."/>
            <person name="Galac M."/>
        </authorList>
    </citation>
    <scope>NUCLEOTIDE SEQUENCE [LARGE SCALE GENOMIC DNA]</scope>
    <source>
        <strain evidence="2 3">EAF2021</strain>
    </source>
</reference>
<gene>
    <name evidence="2" type="ORF">M9Y10_025956</name>
</gene>
<evidence type="ECO:0000256" key="1">
    <source>
        <dbReference type="SAM" id="MobiDB-lite"/>
    </source>
</evidence>
<sequence length="78" mass="8853">MSGVGKDSDYGGGQALRFVDRALQFIGVDRDSDFMKKCHEIEHLRRAEIAEREGDHERAEAERKRAAANHTDKYSDSD</sequence>
<proteinExistence type="predicted"/>
<dbReference type="Proteomes" id="UP001470230">
    <property type="component" value="Unassembled WGS sequence"/>
</dbReference>
<evidence type="ECO:0000313" key="2">
    <source>
        <dbReference type="EMBL" id="KAK8842375.1"/>
    </source>
</evidence>
<name>A0ABR2HAF4_9EUKA</name>
<organism evidence="2 3">
    <name type="scientific">Tritrichomonas musculus</name>
    <dbReference type="NCBI Taxonomy" id="1915356"/>
    <lineage>
        <taxon>Eukaryota</taxon>
        <taxon>Metamonada</taxon>
        <taxon>Parabasalia</taxon>
        <taxon>Tritrichomonadida</taxon>
        <taxon>Tritrichomonadidae</taxon>
        <taxon>Tritrichomonas</taxon>
    </lineage>
</organism>
<evidence type="ECO:0000313" key="3">
    <source>
        <dbReference type="Proteomes" id="UP001470230"/>
    </source>
</evidence>
<comment type="caution">
    <text evidence="2">The sequence shown here is derived from an EMBL/GenBank/DDBJ whole genome shotgun (WGS) entry which is preliminary data.</text>
</comment>